<accession>A0A174FSX4</accession>
<dbReference type="Proteomes" id="UP000095606">
    <property type="component" value="Unassembled WGS sequence"/>
</dbReference>
<name>A0A174FSX4_9BACE</name>
<organism evidence="1 2">
    <name type="scientific">Bacteroides faecis</name>
    <dbReference type="NCBI Taxonomy" id="674529"/>
    <lineage>
        <taxon>Bacteria</taxon>
        <taxon>Pseudomonadati</taxon>
        <taxon>Bacteroidota</taxon>
        <taxon>Bacteroidia</taxon>
        <taxon>Bacteroidales</taxon>
        <taxon>Bacteroidaceae</taxon>
        <taxon>Bacteroides</taxon>
    </lineage>
</organism>
<dbReference type="AlphaFoldDB" id="A0A174FSX4"/>
<evidence type="ECO:0000313" key="1">
    <source>
        <dbReference type="EMBL" id="CUO51946.1"/>
    </source>
</evidence>
<protein>
    <submittedName>
        <fullName evidence="1">Abi family protein</fullName>
    </submittedName>
</protein>
<proteinExistence type="predicted"/>
<dbReference type="RefSeq" id="WP_055268766.1">
    <property type="nucleotide sequence ID" value="NZ_CAXKYA010000022.1"/>
</dbReference>
<dbReference type="Pfam" id="PF07751">
    <property type="entry name" value="Abi_2"/>
    <property type="match status" value="1"/>
</dbReference>
<evidence type="ECO:0000313" key="2">
    <source>
        <dbReference type="Proteomes" id="UP000095606"/>
    </source>
</evidence>
<gene>
    <name evidence="1" type="ORF">ERS852461_00442</name>
</gene>
<reference evidence="1 2" key="1">
    <citation type="submission" date="2015-09" db="EMBL/GenBank/DDBJ databases">
        <authorList>
            <consortium name="Pathogen Informatics"/>
        </authorList>
    </citation>
    <scope>NUCLEOTIDE SEQUENCE [LARGE SCALE GENOMIC DNA]</scope>
    <source>
        <strain evidence="1 2">2789STDY5834846</strain>
    </source>
</reference>
<dbReference type="EMBL" id="CZAE01000002">
    <property type="protein sequence ID" value="CUO51946.1"/>
    <property type="molecule type" value="Genomic_DNA"/>
</dbReference>
<sequence>MAGTATTIEEQIVLLKNRGMEIEDEKKAAECLLDIGYFRLGFYWFPFEKSYPRKVKRDHNFKDNTKFDYAIKLYYFDFDLRNIFLKYISRIEINFRTTIVYYVSNTYKNNPYWYVDESVIKKEAILSPEYQKALIDMAKESLIKTDKSEHKGRSNPPAWKALEFMSFGTIIKLYENLKNPKLLCEISNVYGMSHPSQFSNYINVVRKLRNYCAHGKVLFDLNLDEAISDGPLGYLGNQKNSLFGIYSVFKYFLGRISSNRVKEMQAELLRAFDRVPYPSVKTIIFNNSGFNIEDI</sequence>
<dbReference type="InterPro" id="IPR011664">
    <property type="entry name" value="Abi_system_AbiD/AbiF-like"/>
</dbReference>